<evidence type="ECO:0000256" key="2">
    <source>
        <dbReference type="PROSITE-ProRule" id="PRU00076"/>
    </source>
</evidence>
<dbReference type="InterPro" id="IPR013099">
    <property type="entry name" value="K_chnl_dom"/>
</dbReference>
<evidence type="ECO:0000256" key="5">
    <source>
        <dbReference type="SAM" id="SignalP"/>
    </source>
</evidence>
<feature type="domain" description="Fibronectin type-III" evidence="8">
    <location>
        <begin position="736"/>
        <end position="834"/>
    </location>
</feature>
<feature type="transmembrane region" description="Helical" evidence="4">
    <location>
        <begin position="1155"/>
        <end position="1174"/>
    </location>
</feature>
<dbReference type="GO" id="GO:0005509">
    <property type="term" value="F:calcium ion binding"/>
    <property type="evidence" value="ECO:0007669"/>
    <property type="project" value="InterPro"/>
</dbReference>
<dbReference type="PROSITE" id="PS50022">
    <property type="entry name" value="FA58C_3"/>
    <property type="match status" value="2"/>
</dbReference>
<feature type="disulfide bond" evidence="2">
    <location>
        <begin position="480"/>
        <end position="489"/>
    </location>
</feature>
<dbReference type="SUPFAM" id="SSF49785">
    <property type="entry name" value="Galactose-binding domain-like"/>
    <property type="match status" value="2"/>
</dbReference>
<name>A0A3M6UES9_POCDA</name>
<comment type="caution">
    <text evidence="9">The sequence shown here is derived from an EMBL/GenBank/DDBJ whole genome shotgun (WGS) entry which is preliminary data.</text>
</comment>
<dbReference type="CDD" id="cd00057">
    <property type="entry name" value="FA58C"/>
    <property type="match status" value="2"/>
</dbReference>
<dbReference type="PROSITE" id="PS50853">
    <property type="entry name" value="FN3"/>
    <property type="match status" value="3"/>
</dbReference>
<feature type="disulfide bond" evidence="2">
    <location>
        <begin position="339"/>
        <end position="356"/>
    </location>
</feature>
<evidence type="ECO:0000259" key="7">
    <source>
        <dbReference type="PROSITE" id="PS50026"/>
    </source>
</evidence>
<feature type="transmembrane region" description="Helical" evidence="4">
    <location>
        <begin position="1610"/>
        <end position="1631"/>
    </location>
</feature>
<feature type="disulfide bond" evidence="2">
    <location>
        <begin position="461"/>
        <end position="478"/>
    </location>
</feature>
<dbReference type="FunFam" id="2.60.120.260:FF:000016">
    <property type="entry name" value="Contactin-associated protein-like 4 isoform 1"/>
    <property type="match status" value="2"/>
</dbReference>
<dbReference type="FunFam" id="2.20.100.10:FF:000002">
    <property type="entry name" value="Unc-5 netrin receptor C"/>
    <property type="match status" value="1"/>
</dbReference>
<evidence type="ECO:0000256" key="4">
    <source>
        <dbReference type="SAM" id="Phobius"/>
    </source>
</evidence>
<dbReference type="InterPro" id="IPR008979">
    <property type="entry name" value="Galactose-bd-like_sf"/>
</dbReference>
<dbReference type="CDD" id="cd00063">
    <property type="entry name" value="FN3"/>
    <property type="match status" value="5"/>
</dbReference>
<feature type="transmembrane region" description="Helical" evidence="4">
    <location>
        <begin position="1411"/>
        <end position="1427"/>
    </location>
</feature>
<dbReference type="PROSITE" id="PS01186">
    <property type="entry name" value="EGF_2"/>
    <property type="match status" value="2"/>
</dbReference>
<feature type="region of interest" description="Disordered" evidence="3">
    <location>
        <begin position="1767"/>
        <end position="1804"/>
    </location>
</feature>
<dbReference type="PROSITE" id="PS50026">
    <property type="entry name" value="EGF_3"/>
    <property type="match status" value="6"/>
</dbReference>
<dbReference type="SMART" id="SM00209">
    <property type="entry name" value="TSP1"/>
    <property type="match status" value="1"/>
</dbReference>
<keyword evidence="4" id="KW-1133">Transmembrane helix</keyword>
<keyword evidence="4" id="KW-0472">Membrane</keyword>
<feature type="domain" description="EGF-like" evidence="7">
    <location>
        <begin position="411"/>
        <end position="449"/>
    </location>
</feature>
<dbReference type="InterPro" id="IPR036383">
    <property type="entry name" value="TSP1_rpt_sf"/>
</dbReference>
<keyword evidence="10" id="KW-1185">Reference proteome</keyword>
<feature type="domain" description="EGF-like" evidence="7">
    <location>
        <begin position="369"/>
        <end position="408"/>
    </location>
</feature>
<feature type="domain" description="EGF-like" evidence="7">
    <location>
        <begin position="534"/>
        <end position="572"/>
    </location>
</feature>
<dbReference type="SMART" id="SM00179">
    <property type="entry name" value="EGF_CA"/>
    <property type="match status" value="4"/>
</dbReference>
<feature type="transmembrane region" description="Helical" evidence="4">
    <location>
        <begin position="1439"/>
        <end position="1461"/>
    </location>
</feature>
<dbReference type="Pfam" id="PF00041">
    <property type="entry name" value="fn3"/>
    <property type="match status" value="4"/>
</dbReference>
<keyword evidence="5" id="KW-0732">Signal</keyword>
<dbReference type="InterPro" id="IPR000421">
    <property type="entry name" value="FA58C"/>
</dbReference>
<reference evidence="9 10" key="1">
    <citation type="journal article" date="2018" name="Sci. Rep.">
        <title>Comparative analysis of the Pocillopora damicornis genome highlights role of immune system in coral evolution.</title>
        <authorList>
            <person name="Cunning R."/>
            <person name="Bay R.A."/>
            <person name="Gillette P."/>
            <person name="Baker A.C."/>
            <person name="Traylor-Knowles N."/>
        </authorList>
    </citation>
    <scope>NUCLEOTIDE SEQUENCE [LARGE SCALE GENOMIC DNA]</scope>
    <source>
        <strain evidence="9">RSMAS</strain>
        <tissue evidence="9">Whole animal</tissue>
    </source>
</reference>
<evidence type="ECO:0000313" key="9">
    <source>
        <dbReference type="EMBL" id="RMX52096.1"/>
    </source>
</evidence>
<dbReference type="InterPro" id="IPR001881">
    <property type="entry name" value="EGF-like_Ca-bd_dom"/>
</dbReference>
<dbReference type="PROSITE" id="PS00022">
    <property type="entry name" value="EGF_1"/>
    <property type="match status" value="5"/>
</dbReference>
<dbReference type="PANTHER" id="PTHR24543">
    <property type="entry name" value="MULTICOPPER OXIDASE-RELATED"/>
    <property type="match status" value="1"/>
</dbReference>
<feature type="disulfide bond" evidence="2">
    <location>
        <begin position="379"/>
        <end position="396"/>
    </location>
</feature>
<keyword evidence="1 2" id="KW-1015">Disulfide bond</keyword>
<dbReference type="Gene3D" id="2.60.40.10">
    <property type="entry name" value="Immunoglobulins"/>
    <property type="match status" value="5"/>
</dbReference>
<gene>
    <name evidence="9" type="ORF">pdam_00019067</name>
</gene>
<feature type="chain" id="PRO_5018282415" evidence="5">
    <location>
        <begin position="17"/>
        <end position="1804"/>
    </location>
</feature>
<dbReference type="Pfam" id="PF00754">
    <property type="entry name" value="F5_F8_type_C"/>
    <property type="match status" value="2"/>
</dbReference>
<dbReference type="Gene3D" id="2.60.120.260">
    <property type="entry name" value="Galactose-binding domain-like"/>
    <property type="match status" value="2"/>
</dbReference>
<dbReference type="InterPro" id="IPR000742">
    <property type="entry name" value="EGF"/>
</dbReference>
<feature type="disulfide bond" evidence="2">
    <location>
        <begin position="502"/>
        <end position="519"/>
    </location>
</feature>
<dbReference type="InterPro" id="IPR000884">
    <property type="entry name" value="TSP1_rpt"/>
</dbReference>
<sequence length="1804" mass="199901">LLAWLGLFAHILVSDFLKNNLDCASALGMQSGAIPNISVTASSTWNSYTSASLARLNLTGQGNYSGGWVAGFLSVFEHLQIVFDTTDTVLTAIATQGREDADQWVKKYYLKYRNSNWRNYKDKQGITYTVFQGNTDRNGIVRHELSPIIRASKIRFEVLAWHNNIAMRVELYGCSECHGPLGMQSGAIRDHQLIASSEKDNSSSVRYARLHYENKKKPKSWVPLLDHRDQWLQVNLGNELTWVTGVATQGKQGKRGAWVKNFLLRYWGAGVRAQLYKGHGDIHSKLFVANTDSSSVSRHELEPPVRASFFRFYTRQWHNNIALRIELYGCRDSCLAHPCRNGGTCNRNLRTGGYTCSCPSTYNGDRCEIGDVCTLSRPCLNGGTCLFLDYWPYFRCSCPAGYLGHDCWHQIPDQCSPTPCFNGGTCGYINEWPYFECECPLSYLSYNCGSQSGDPCSPEPCLNGGTCTAESNPLGFECSCPSGYIGFNCGVEQGDRCSDNPCNNDGMCTAENNLLGYSCNCSSEFVGFDCSLLKDDPCLPNPCKNDGNCTRTADLKDFTCNCTSEYTGDTCENRIVHGNWSDWNEWPNCNKPCNGGSKTRKRRCDNPAPAFGGKNCEGLPTETESCNLASCPAEMINYKLKLKSRDWNSNLASVETEDYMDLEDTIKKEVINFYNKRDEDVTVVVLEFRPGSVISSFNVTYPGIDSLQIVSLQEEIAGGALGETSAELLNITASNVPGAPLITEATSTTSTSIELEWTAVFQPPSAPLLGYVIVYKEINRKFQPDIMKSLPPNPSKAVLEDLKKFTNYTIRVYAFTSSGNGVSSKAVSVSTQEDVPSEPPPNSVIKSTSENSIRVSWEQISQVHVHGVLLGYEVRYAIDDGSSPWVSKTLGVDEYEIHLKDLEYFTPYKVVVCARTSKGCGEEYSDIAYTFGDVPSKPPQSVAAERLKAAEFIKVTWSPVPFGYVGGLLMGYSINYRRIVTAEKEVLPLEEETATAKSTDLFIFLKVQTYSIYEIKVAAFTQKGMGPYSDYVYGVPSEPPPNSVIKSTSESSIRVSWEQISQVYVHGILLGYEVRYAMDDGSSPWVSKTLGVDEYEIVLKDLEYFTRYKVVLCARTSKGCGKEHSDIAYTFGDVPSKPPQSVAAERLKAAEFIKVTWSPVPFGYVGGLLIGYSIKYRRIVTAEKEVLPTEEETAMAKSTDLFIFLKVQTYSIYEIKVAAFTQKGMGPYSDYVYGETCRCPKILYTNYWSASPYLRVNKQDRKFGGILSNIVIDMIQVACDTCPEYGRTIVKTDSNGKGKDAFKKSLLGVLADIDNIPQISFPIYGNEYITRFMGSNVYINLVESPGLAFIAVKRMPGTAARNMISAVLDCAPLVVLSGCMAFIAGFIIWVLDMKQNPDEFPASFSKGVGEGFWWSFISMTTVGYGDRSPRSVPARIFGIAWTLTGLVIISVLIGAICSALTSSTISYPVTLYGTKVGAIQNSTEQRVGVLKNARVNEDKKYTNFEDLRSALEDGKVEGALLDTYVAAEHKDELFNDKIFVKEILDRPFGYGVVLSGAAVNVEQRCRDYISMQISKIFHIIQNTTETLDPAPSDEDVEQSTGLFDGSSDTFLIAMASLIGMLGVAVIVGLIYQYKIFVPQENKVARLKSSTSHFASKEAFVEEMREFVNSFYSELSIKINASKEKNKEAIEKIKERVGKKLGGSAKSSKIPGLVIKNPAYSSSSAENSFDLKRKLIRPSSTKSLLDQTQQWNSPNSAALNRVEVLLRSKSSSSDHRKRGMGCETTLHNSKATKSYTKPRKLNVAK</sequence>
<evidence type="ECO:0000259" key="8">
    <source>
        <dbReference type="PROSITE" id="PS50853"/>
    </source>
</evidence>
<feature type="domain" description="F5/8 type C" evidence="6">
    <location>
        <begin position="23"/>
        <end position="174"/>
    </location>
</feature>
<dbReference type="Gene3D" id="1.10.287.70">
    <property type="match status" value="1"/>
</dbReference>
<feature type="signal peptide" evidence="5">
    <location>
        <begin position="1"/>
        <end position="16"/>
    </location>
</feature>
<dbReference type="SMART" id="SM00060">
    <property type="entry name" value="FN3"/>
    <property type="match status" value="5"/>
</dbReference>
<feature type="disulfide bond" evidence="2">
    <location>
        <begin position="543"/>
        <end position="560"/>
    </location>
</feature>
<feature type="transmembrane region" description="Helical" evidence="4">
    <location>
        <begin position="1363"/>
        <end position="1391"/>
    </location>
</feature>
<dbReference type="OrthoDB" id="283575at2759"/>
<dbReference type="CDD" id="cd00054">
    <property type="entry name" value="EGF_CA"/>
    <property type="match status" value="5"/>
</dbReference>
<evidence type="ECO:0000313" key="10">
    <source>
        <dbReference type="Proteomes" id="UP000275408"/>
    </source>
</evidence>
<dbReference type="EMBL" id="RCHS01001702">
    <property type="protein sequence ID" value="RMX52096.1"/>
    <property type="molecule type" value="Genomic_DNA"/>
</dbReference>
<dbReference type="SMART" id="SM00231">
    <property type="entry name" value="FA58C"/>
    <property type="match status" value="2"/>
</dbReference>
<keyword evidence="4" id="KW-0812">Transmembrane</keyword>
<feature type="domain" description="EGF-like" evidence="7">
    <location>
        <begin position="331"/>
        <end position="368"/>
    </location>
</feature>
<accession>A0A3M6UES9</accession>
<evidence type="ECO:0000256" key="1">
    <source>
        <dbReference type="ARBA" id="ARBA00023157"/>
    </source>
</evidence>
<feature type="domain" description="Fibronectin type-III" evidence="8">
    <location>
        <begin position="1039"/>
        <end position="1139"/>
    </location>
</feature>
<keyword evidence="2" id="KW-0245">EGF-like domain</keyword>
<feature type="domain" description="EGF-like" evidence="7">
    <location>
        <begin position="452"/>
        <end position="490"/>
    </location>
</feature>
<feature type="domain" description="Fibronectin type-III" evidence="8">
    <location>
        <begin position="839"/>
        <end position="939"/>
    </location>
</feature>
<dbReference type="SUPFAM" id="SSF57196">
    <property type="entry name" value="EGF/Laminin"/>
    <property type="match status" value="6"/>
</dbReference>
<dbReference type="PROSITE" id="PS50092">
    <property type="entry name" value="TSP1"/>
    <property type="match status" value="1"/>
</dbReference>
<feature type="disulfide bond" evidence="2">
    <location>
        <begin position="562"/>
        <end position="571"/>
    </location>
</feature>
<feature type="domain" description="EGF-like" evidence="7">
    <location>
        <begin position="493"/>
        <end position="531"/>
    </location>
</feature>
<comment type="caution">
    <text evidence="2">Lacks conserved residue(s) required for the propagation of feature annotation.</text>
</comment>
<dbReference type="SMART" id="SM00181">
    <property type="entry name" value="EGF"/>
    <property type="match status" value="6"/>
</dbReference>
<proteinExistence type="predicted"/>
<dbReference type="Pfam" id="PF07885">
    <property type="entry name" value="Ion_trans_2"/>
    <property type="match status" value="1"/>
</dbReference>
<dbReference type="Gene3D" id="2.10.25.10">
    <property type="entry name" value="Laminin"/>
    <property type="match status" value="5"/>
</dbReference>
<dbReference type="SUPFAM" id="SSF82895">
    <property type="entry name" value="TSP-1 type 1 repeat"/>
    <property type="match status" value="1"/>
</dbReference>
<dbReference type="InterPro" id="IPR036116">
    <property type="entry name" value="FN3_sf"/>
</dbReference>
<dbReference type="InterPro" id="IPR003961">
    <property type="entry name" value="FN3_dom"/>
</dbReference>
<feature type="disulfide bond" evidence="2">
    <location>
        <begin position="398"/>
        <end position="407"/>
    </location>
</feature>
<evidence type="ECO:0000256" key="3">
    <source>
        <dbReference type="SAM" id="MobiDB-lite"/>
    </source>
</evidence>
<feature type="compositionally biased region" description="Polar residues" evidence="3">
    <location>
        <begin position="1784"/>
        <end position="1794"/>
    </location>
</feature>
<dbReference type="STRING" id="46731.A0A3M6UES9"/>
<dbReference type="Proteomes" id="UP000275408">
    <property type="component" value="Unassembled WGS sequence"/>
</dbReference>
<dbReference type="InterPro" id="IPR013783">
    <property type="entry name" value="Ig-like_fold"/>
</dbReference>
<feature type="disulfide bond" evidence="2">
    <location>
        <begin position="439"/>
        <end position="448"/>
    </location>
</feature>
<feature type="disulfide bond" evidence="2">
    <location>
        <begin position="358"/>
        <end position="367"/>
    </location>
</feature>
<evidence type="ECO:0000259" key="6">
    <source>
        <dbReference type="PROSITE" id="PS50022"/>
    </source>
</evidence>
<feature type="domain" description="F5/8 type C" evidence="6">
    <location>
        <begin position="177"/>
        <end position="330"/>
    </location>
</feature>
<protein>
    <submittedName>
        <fullName evidence="9">Uncharacterized protein</fullName>
    </submittedName>
</protein>
<dbReference type="Pfam" id="PF00008">
    <property type="entry name" value="EGF"/>
    <property type="match status" value="1"/>
</dbReference>
<dbReference type="SUPFAM" id="SSF49265">
    <property type="entry name" value="Fibronectin type III"/>
    <property type="match status" value="3"/>
</dbReference>
<feature type="non-terminal residue" evidence="9">
    <location>
        <position position="1"/>
    </location>
</feature>
<dbReference type="Gene3D" id="2.20.100.10">
    <property type="entry name" value="Thrombospondin type-1 (TSP1) repeat"/>
    <property type="match status" value="1"/>
</dbReference>
<organism evidence="9 10">
    <name type="scientific">Pocillopora damicornis</name>
    <name type="common">Cauliflower coral</name>
    <name type="synonym">Millepora damicornis</name>
    <dbReference type="NCBI Taxonomy" id="46731"/>
    <lineage>
        <taxon>Eukaryota</taxon>
        <taxon>Metazoa</taxon>
        <taxon>Cnidaria</taxon>
        <taxon>Anthozoa</taxon>
        <taxon>Hexacorallia</taxon>
        <taxon>Scleractinia</taxon>
        <taxon>Astrocoeniina</taxon>
        <taxon>Pocilloporidae</taxon>
        <taxon>Pocillopora</taxon>
    </lineage>
</organism>
<feature type="disulfide bond" evidence="2">
    <location>
        <begin position="420"/>
        <end position="437"/>
    </location>
</feature>
<dbReference type="Pfam" id="PF00090">
    <property type="entry name" value="TSP_1"/>
    <property type="match status" value="1"/>
</dbReference>
<dbReference type="SUPFAM" id="SSF81324">
    <property type="entry name" value="Voltage-gated potassium channels"/>
    <property type="match status" value="1"/>
</dbReference>
<feature type="disulfide bond" evidence="2">
    <location>
        <begin position="521"/>
        <end position="530"/>
    </location>
</feature>
<feature type="compositionally biased region" description="Basic residues" evidence="3">
    <location>
        <begin position="1795"/>
        <end position="1804"/>
    </location>
</feature>